<dbReference type="GO" id="GO:0017000">
    <property type="term" value="P:antibiotic biosynthetic process"/>
    <property type="evidence" value="ECO:0007669"/>
    <property type="project" value="UniProtKB-ARBA"/>
</dbReference>
<protein>
    <submittedName>
        <fullName evidence="2">Glycosyl transferase</fullName>
    </submittedName>
</protein>
<dbReference type="AlphaFoldDB" id="A0A7I7U703"/>
<dbReference type="InterPro" id="IPR010610">
    <property type="entry name" value="EryCIII-like_C"/>
</dbReference>
<dbReference type="SUPFAM" id="SSF53756">
    <property type="entry name" value="UDP-Glycosyltransferase/glycogen phosphorylase"/>
    <property type="match status" value="1"/>
</dbReference>
<dbReference type="Proteomes" id="UP000466554">
    <property type="component" value="Chromosome"/>
</dbReference>
<dbReference type="GO" id="GO:0008194">
    <property type="term" value="F:UDP-glycosyltransferase activity"/>
    <property type="evidence" value="ECO:0007669"/>
    <property type="project" value="InterPro"/>
</dbReference>
<accession>A0A7I7U703</accession>
<reference evidence="2 3" key="1">
    <citation type="journal article" date="2019" name="Emerg. Microbes Infect.">
        <title>Comprehensive subspecies identification of 175 nontuberculous mycobacteria species based on 7547 genomic profiles.</title>
        <authorList>
            <person name="Matsumoto Y."/>
            <person name="Kinjo T."/>
            <person name="Motooka D."/>
            <person name="Nabeya D."/>
            <person name="Jung N."/>
            <person name="Uechi K."/>
            <person name="Horii T."/>
            <person name="Iida T."/>
            <person name="Fujita J."/>
            <person name="Nakamura S."/>
        </authorList>
    </citation>
    <scope>NUCLEOTIDE SEQUENCE [LARGE SCALE GENOMIC DNA]</scope>
    <source>
        <strain evidence="2 3">JCM 6367</strain>
    </source>
</reference>
<dbReference type="GO" id="GO:0009247">
    <property type="term" value="P:glycolipid biosynthetic process"/>
    <property type="evidence" value="ECO:0007669"/>
    <property type="project" value="UniProtKB-ARBA"/>
</dbReference>
<dbReference type="GO" id="GO:0016020">
    <property type="term" value="C:membrane"/>
    <property type="evidence" value="ECO:0007669"/>
    <property type="project" value="GOC"/>
</dbReference>
<keyword evidence="2" id="KW-0808">Transferase</keyword>
<dbReference type="FunFam" id="3.40.50.2000:FF:000072">
    <property type="entry name" value="Glycosyl transferase"/>
    <property type="match status" value="1"/>
</dbReference>
<dbReference type="InterPro" id="IPR050426">
    <property type="entry name" value="Glycosyltransferase_28"/>
</dbReference>
<dbReference type="PANTHER" id="PTHR48050:SF13">
    <property type="entry name" value="STEROL 3-BETA-GLUCOSYLTRANSFERASE UGT80A2"/>
    <property type="match status" value="1"/>
</dbReference>
<sequence>MRMPEILIASCPPIGHLGPLLNVARGLVARGDRVTVLTSARHADRIRAVGAEPQPLPYGADFDDTSLDADLPGRAETSGIARLNFDIEHIFVRPMPHQFSALQELLAANQFDAVIADAFFLGILPLLLDRTADRPPILAYSSTPLFLSSADTAPAGPGVPPMPGTVGRIRNRALTLLTRTVLLRPAHRAAVRMLTAMGVQPPPVFVLDSAVLADRVIVPTVPEFEYPRTDLPDHVRFVGAVHPMPSDDFLAPAWWGELHAAVAAGRPVVHVTQGTIDNADLSRLLEPTIEALADEDVTLVVTTGGRDVAAICVPIPANTFVAEYIPHDKLLPSVDIMVTNGGYGAVQRALAAGVPLIVAGNTEDKPEVAARVAWSGAGINLKTGTPSADDVREAVRRIREDGRYLHRARQLEAAFARKDGSAEIAALVDEVVAERPRAVR</sequence>
<dbReference type="InterPro" id="IPR002213">
    <property type="entry name" value="UDP_glucos_trans"/>
</dbReference>
<dbReference type="Gene3D" id="3.40.50.2000">
    <property type="entry name" value="Glycogen Phosphorylase B"/>
    <property type="match status" value="2"/>
</dbReference>
<dbReference type="Pfam" id="PF06722">
    <property type="entry name" value="EryCIII-like_C"/>
    <property type="match status" value="1"/>
</dbReference>
<evidence type="ECO:0000259" key="1">
    <source>
        <dbReference type="Pfam" id="PF06722"/>
    </source>
</evidence>
<dbReference type="PANTHER" id="PTHR48050">
    <property type="entry name" value="STEROL 3-BETA-GLUCOSYLTRANSFERASE"/>
    <property type="match status" value="1"/>
</dbReference>
<proteinExistence type="predicted"/>
<evidence type="ECO:0000313" key="2">
    <source>
        <dbReference type="EMBL" id="BBY76359.1"/>
    </source>
</evidence>
<evidence type="ECO:0000313" key="3">
    <source>
        <dbReference type="Proteomes" id="UP000466554"/>
    </source>
</evidence>
<name>A0A7I7U703_MYCPF</name>
<dbReference type="GO" id="GO:0016758">
    <property type="term" value="F:hexosyltransferase activity"/>
    <property type="evidence" value="ECO:0007669"/>
    <property type="project" value="UniProtKB-ARBA"/>
</dbReference>
<dbReference type="CDD" id="cd03784">
    <property type="entry name" value="GT1_Gtf-like"/>
    <property type="match status" value="1"/>
</dbReference>
<dbReference type="EMBL" id="AP022598">
    <property type="protein sequence ID" value="BBY76359.1"/>
    <property type="molecule type" value="Genomic_DNA"/>
</dbReference>
<gene>
    <name evidence="2" type="ORF">MPRF_32580</name>
</gene>
<organism evidence="2 3">
    <name type="scientific">Mycolicibacterium parafortuitum</name>
    <name type="common">Mycobacterium parafortuitum</name>
    <dbReference type="NCBI Taxonomy" id="39692"/>
    <lineage>
        <taxon>Bacteria</taxon>
        <taxon>Bacillati</taxon>
        <taxon>Actinomycetota</taxon>
        <taxon>Actinomycetes</taxon>
        <taxon>Mycobacteriales</taxon>
        <taxon>Mycobacteriaceae</taxon>
        <taxon>Mycolicibacterium</taxon>
    </lineage>
</organism>
<feature type="domain" description="Erythromycin biosynthesis protein CIII-like C-terminal" evidence="1">
    <location>
        <begin position="289"/>
        <end position="427"/>
    </location>
</feature>